<gene>
    <name evidence="3" type="ORF">LSAT_V11C100012160</name>
</gene>
<comment type="caution">
    <text evidence="3">The sequence shown here is derived from an EMBL/GenBank/DDBJ whole genome shotgun (WGS) entry which is preliminary data.</text>
</comment>
<dbReference type="Pfam" id="PF22936">
    <property type="entry name" value="Pol_BBD"/>
    <property type="match status" value="1"/>
</dbReference>
<feature type="domain" description="Retrovirus-related Pol polyprotein from transposon TNT 1-94-like beta-barrel" evidence="2">
    <location>
        <begin position="126"/>
        <end position="201"/>
    </location>
</feature>
<evidence type="ECO:0000256" key="1">
    <source>
        <dbReference type="SAM" id="MobiDB-lite"/>
    </source>
</evidence>
<dbReference type="EMBL" id="NBSK02000001">
    <property type="protein sequence ID" value="KAJ0227862.1"/>
    <property type="molecule type" value="Genomic_DNA"/>
</dbReference>
<evidence type="ECO:0000313" key="3">
    <source>
        <dbReference type="EMBL" id="KAJ0227862.1"/>
    </source>
</evidence>
<reference evidence="3 4" key="1">
    <citation type="journal article" date="2017" name="Nat. Commun.">
        <title>Genome assembly with in vitro proximity ligation data and whole-genome triplication in lettuce.</title>
        <authorList>
            <person name="Reyes-Chin-Wo S."/>
            <person name="Wang Z."/>
            <person name="Yang X."/>
            <person name="Kozik A."/>
            <person name="Arikit S."/>
            <person name="Song C."/>
            <person name="Xia L."/>
            <person name="Froenicke L."/>
            <person name="Lavelle D.O."/>
            <person name="Truco M.J."/>
            <person name="Xia R."/>
            <person name="Zhu S."/>
            <person name="Xu C."/>
            <person name="Xu H."/>
            <person name="Xu X."/>
            <person name="Cox K."/>
            <person name="Korf I."/>
            <person name="Meyers B.C."/>
            <person name="Michelmore R.W."/>
        </authorList>
    </citation>
    <scope>NUCLEOTIDE SEQUENCE [LARGE SCALE GENOMIC DNA]</scope>
    <source>
        <strain evidence="4">cv. Salinas</strain>
        <tissue evidence="3">Seedlings</tissue>
    </source>
</reference>
<evidence type="ECO:0000313" key="4">
    <source>
        <dbReference type="Proteomes" id="UP000235145"/>
    </source>
</evidence>
<keyword evidence="4" id="KW-1185">Reference proteome</keyword>
<feature type="region of interest" description="Disordered" evidence="1">
    <location>
        <begin position="84"/>
        <end position="118"/>
    </location>
</feature>
<protein>
    <recommendedName>
        <fullName evidence="2">Retrovirus-related Pol polyprotein from transposon TNT 1-94-like beta-barrel domain-containing protein</fullName>
    </recommendedName>
</protein>
<sequence length="223" mass="25286">MISLVIFSRVLIHPMDLFITALMIKKTTIPPNMLLLKESKLEQDHLRHDSMQLLVPNSSQSLALNVNRSQSRAPATGLSYAHYRYGDSRRKQPQMRPNPKNHARDSQRQANLTHHHNPSTVVDPSWYFDNGATDHVAPDLQKFNLAKEYHDTDKLQVGDGNPLAISHIGSSFLHPNLKLSFVLIVPHITKHLLSVSKLTNDNEYFPTVCDSCQLGKSHRLPFC</sequence>
<feature type="compositionally biased region" description="Polar residues" evidence="1">
    <location>
        <begin position="108"/>
        <end position="118"/>
    </location>
</feature>
<evidence type="ECO:0000259" key="2">
    <source>
        <dbReference type="Pfam" id="PF22936"/>
    </source>
</evidence>
<proteinExistence type="predicted"/>
<dbReference type="Proteomes" id="UP000235145">
    <property type="component" value="Unassembled WGS sequence"/>
</dbReference>
<organism evidence="3 4">
    <name type="scientific">Lactuca sativa</name>
    <name type="common">Garden lettuce</name>
    <dbReference type="NCBI Taxonomy" id="4236"/>
    <lineage>
        <taxon>Eukaryota</taxon>
        <taxon>Viridiplantae</taxon>
        <taxon>Streptophyta</taxon>
        <taxon>Embryophyta</taxon>
        <taxon>Tracheophyta</taxon>
        <taxon>Spermatophyta</taxon>
        <taxon>Magnoliopsida</taxon>
        <taxon>eudicotyledons</taxon>
        <taxon>Gunneridae</taxon>
        <taxon>Pentapetalae</taxon>
        <taxon>asterids</taxon>
        <taxon>campanulids</taxon>
        <taxon>Asterales</taxon>
        <taxon>Asteraceae</taxon>
        <taxon>Cichorioideae</taxon>
        <taxon>Cichorieae</taxon>
        <taxon>Lactucinae</taxon>
        <taxon>Lactuca</taxon>
    </lineage>
</organism>
<dbReference type="InterPro" id="IPR054722">
    <property type="entry name" value="PolX-like_BBD"/>
</dbReference>
<name>A0A9R1WS94_LACSA</name>
<dbReference type="AlphaFoldDB" id="A0A9R1WS94"/>
<accession>A0A9R1WS94</accession>